<keyword evidence="2" id="KW-1185">Reference proteome</keyword>
<proteinExistence type="predicted"/>
<gene>
    <name evidence="1" type="ORF">DdX_11090</name>
</gene>
<dbReference type="InterPro" id="IPR002347">
    <property type="entry name" value="SDR_fam"/>
</dbReference>
<dbReference type="InterPro" id="IPR036291">
    <property type="entry name" value="NAD(P)-bd_dom_sf"/>
</dbReference>
<dbReference type="Pfam" id="PF13561">
    <property type="entry name" value="adh_short_C2"/>
    <property type="match status" value="1"/>
</dbReference>
<dbReference type="PANTHER" id="PTHR44115:SF2">
    <property type="entry name" value="NAD(P)-BINDING PROTEIN"/>
    <property type="match status" value="1"/>
</dbReference>
<name>A0AAD4MXX0_9BILA</name>
<organism evidence="1 2">
    <name type="scientific">Ditylenchus destructor</name>
    <dbReference type="NCBI Taxonomy" id="166010"/>
    <lineage>
        <taxon>Eukaryota</taxon>
        <taxon>Metazoa</taxon>
        <taxon>Ecdysozoa</taxon>
        <taxon>Nematoda</taxon>
        <taxon>Chromadorea</taxon>
        <taxon>Rhabditida</taxon>
        <taxon>Tylenchina</taxon>
        <taxon>Tylenchomorpha</taxon>
        <taxon>Sphaerularioidea</taxon>
        <taxon>Anguinidae</taxon>
        <taxon>Anguininae</taxon>
        <taxon>Ditylenchus</taxon>
    </lineage>
</organism>
<comment type="caution">
    <text evidence="1">The sequence shown here is derived from an EMBL/GenBank/DDBJ whole genome shotgun (WGS) entry which is preliminary data.</text>
</comment>
<reference evidence="1" key="1">
    <citation type="submission" date="2022-01" db="EMBL/GenBank/DDBJ databases">
        <title>Genome Sequence Resource for Two Populations of Ditylenchus destructor, the Migratory Endoparasitic Phytonematode.</title>
        <authorList>
            <person name="Zhang H."/>
            <person name="Lin R."/>
            <person name="Xie B."/>
        </authorList>
    </citation>
    <scope>NUCLEOTIDE SEQUENCE</scope>
    <source>
        <strain evidence="1">BazhouSP</strain>
    </source>
</reference>
<evidence type="ECO:0000313" key="1">
    <source>
        <dbReference type="EMBL" id="KAI1709700.1"/>
    </source>
</evidence>
<dbReference type="PANTHER" id="PTHR44115">
    <property type="entry name" value="PROTEIN CBG09704"/>
    <property type="match status" value="1"/>
</dbReference>
<dbReference type="SUPFAM" id="SSF51735">
    <property type="entry name" value="NAD(P)-binding Rossmann-fold domains"/>
    <property type="match status" value="1"/>
</dbReference>
<sequence>MSSNLLPIKKHSGAFKPFDLNQDPLKKFEGKVVIITGAGLGLGQGAAIEFAQQGACLVIHGEESLDETEGKLKGAGVPNERILKVIAKMENADTPKKIIDSAVKTFGRIDVLVNTSEHDGQQSAVGHPNSIEWLDYLYQHFLRRAIELVQLSLPHLQKTQGNVINVSGCSSVKASASFPFDATINAAMDMFTKSYADKYGYLGIRMNTVNPSYIQSEEERELANRRRSMARRCSIFSVSQLAEKYAIDNSALKRVGVVKDVTKVLVFLASEEASYVTGANWLVDGGTALYSQEFYTYRRGYRPM</sequence>
<accession>A0AAD4MXX0</accession>
<dbReference type="AlphaFoldDB" id="A0AAD4MXX0"/>
<dbReference type="EMBL" id="JAKKPZ010000029">
    <property type="protein sequence ID" value="KAI1709700.1"/>
    <property type="molecule type" value="Genomic_DNA"/>
</dbReference>
<dbReference type="Gene3D" id="3.40.50.720">
    <property type="entry name" value="NAD(P)-binding Rossmann-like Domain"/>
    <property type="match status" value="1"/>
</dbReference>
<evidence type="ECO:0000313" key="2">
    <source>
        <dbReference type="Proteomes" id="UP001201812"/>
    </source>
</evidence>
<dbReference type="PRINTS" id="PR00081">
    <property type="entry name" value="GDHRDH"/>
</dbReference>
<protein>
    <submittedName>
        <fullName evidence="1">Enoyl-(Acyl carrier protein) reductase domain-containing protein</fullName>
    </submittedName>
</protein>
<dbReference type="Proteomes" id="UP001201812">
    <property type="component" value="Unassembled WGS sequence"/>
</dbReference>